<keyword evidence="1" id="KW-0808">Transferase</keyword>
<dbReference type="Proteomes" id="UP001183809">
    <property type="component" value="Unassembled WGS sequence"/>
</dbReference>
<organism evidence="1 2">
    <name type="scientific">Streptomyces gibsoniae</name>
    <dbReference type="NCBI Taxonomy" id="3075529"/>
    <lineage>
        <taxon>Bacteria</taxon>
        <taxon>Bacillati</taxon>
        <taxon>Actinomycetota</taxon>
        <taxon>Actinomycetes</taxon>
        <taxon>Kitasatosporales</taxon>
        <taxon>Streptomycetaceae</taxon>
        <taxon>Streptomyces</taxon>
    </lineage>
</organism>
<protein>
    <submittedName>
        <fullName evidence="1">Nucleotidyl transferase AbiEii/AbiGii toxin family protein</fullName>
    </submittedName>
</protein>
<accession>A0ABU2U9R4</accession>
<proteinExistence type="predicted"/>
<reference evidence="2" key="1">
    <citation type="submission" date="2023-07" db="EMBL/GenBank/DDBJ databases">
        <title>30 novel species of actinomycetes from the DSMZ collection.</title>
        <authorList>
            <person name="Nouioui I."/>
        </authorList>
    </citation>
    <scope>NUCLEOTIDE SEQUENCE [LARGE SCALE GENOMIC DNA]</scope>
    <source>
        <strain evidence="2">DSM 41699</strain>
    </source>
</reference>
<gene>
    <name evidence="1" type="ORF">RM764_44940</name>
</gene>
<evidence type="ECO:0000313" key="1">
    <source>
        <dbReference type="EMBL" id="MDT0469987.1"/>
    </source>
</evidence>
<comment type="caution">
    <text evidence="1">The sequence shown here is derived from an EMBL/GenBank/DDBJ whole genome shotgun (WGS) entry which is preliminary data.</text>
</comment>
<sequence length="432" mass="47764">MTGSWENFGWRSVMVPGAPLDDEARSRLDLPSTLRPVTDERLVQRPVFDPALKQYSNAYRAADPRFTDPELERSWHTARRTAIALVLSAIADSPWAGSLVLRGSVLLRAWFGDAAREPGDLDFVVSPPSWRIEEPRTDTMLTGLAQAAEAAALHGDGTVRIAAAEAVSDDIWTYDRVPGRRLVLPWTSEGLPGGVVQLDFVFNEHLPVDPEPVLLPSSPGGPDILLNAATAELSLAWKLMWLLCDMHPQGKDLYDAVLLAEHTPLRFEVLRQVFLAAEPSDGCRPAGPAEIAGLRGTVEWEHFVAEYPDTPGSESDFVDRLATALAPTFAAVESTGVGEGDYARHARWLEPRTREYRELLHRKSMRTVQKTMRAAGLPVVAAIVITRELLGPDRHSVEDARIVVWTDPAWEGVADAHRRAGGHWLRQELDRL</sequence>
<dbReference type="RefSeq" id="WP_311701416.1">
    <property type="nucleotide sequence ID" value="NZ_JAVREY010000149.1"/>
</dbReference>
<dbReference type="EMBL" id="JAVREY010000149">
    <property type="protein sequence ID" value="MDT0469987.1"/>
    <property type="molecule type" value="Genomic_DNA"/>
</dbReference>
<dbReference type="Pfam" id="PF08843">
    <property type="entry name" value="AbiEii"/>
    <property type="match status" value="1"/>
</dbReference>
<dbReference type="GO" id="GO:0016740">
    <property type="term" value="F:transferase activity"/>
    <property type="evidence" value="ECO:0007669"/>
    <property type="project" value="UniProtKB-KW"/>
</dbReference>
<keyword evidence="2" id="KW-1185">Reference proteome</keyword>
<name>A0ABU2U9R4_9ACTN</name>
<dbReference type="InterPro" id="IPR014942">
    <property type="entry name" value="AbiEii"/>
</dbReference>
<evidence type="ECO:0000313" key="2">
    <source>
        <dbReference type="Proteomes" id="UP001183809"/>
    </source>
</evidence>